<dbReference type="EMBL" id="SPSF01000053">
    <property type="protein sequence ID" value="MPQ64613.1"/>
    <property type="molecule type" value="Genomic_DNA"/>
</dbReference>
<accession>A0A5N7IV67</accession>
<dbReference type="AlphaFoldDB" id="A0A5N7IV67"/>
<dbReference type="RefSeq" id="WP_152753776.1">
    <property type="nucleotide sequence ID" value="NZ_SPSE01000056.1"/>
</dbReference>
<protein>
    <recommendedName>
        <fullName evidence="1">Heme chaperone HemW</fullName>
    </recommendedName>
</protein>
<feature type="domain" description="Radical SAM core" evidence="6">
    <location>
        <begin position="28"/>
        <end position="253"/>
    </location>
</feature>
<keyword evidence="2" id="KW-0949">S-adenosyl-L-methionine</keyword>
<dbReference type="SFLD" id="SFLDS00029">
    <property type="entry name" value="Radical_SAM"/>
    <property type="match status" value="1"/>
</dbReference>
<dbReference type="Pfam" id="PF04055">
    <property type="entry name" value="Radical_SAM"/>
    <property type="match status" value="1"/>
</dbReference>
<name>A0A5N7IV67_9CLOT</name>
<evidence type="ECO:0000259" key="6">
    <source>
        <dbReference type="PROSITE" id="PS51918"/>
    </source>
</evidence>
<dbReference type="CDD" id="cd01335">
    <property type="entry name" value="Radical_SAM"/>
    <property type="match status" value="1"/>
</dbReference>
<dbReference type="PANTHER" id="PTHR13932:SF5">
    <property type="entry name" value="RADICAL S-ADENOSYL METHIONINE DOMAIN-CONTAINING PROTEIN 1, MITOCHONDRIAL"/>
    <property type="match status" value="1"/>
</dbReference>
<keyword evidence="3" id="KW-0479">Metal-binding</keyword>
<dbReference type="SFLD" id="SFLDG01065">
    <property type="entry name" value="anaerobic_coproporphyrinogen-I"/>
    <property type="match status" value="1"/>
</dbReference>
<keyword evidence="4" id="KW-0408">Iron</keyword>
<gene>
    <name evidence="7" type="ORF">E4V82_21290</name>
</gene>
<evidence type="ECO:0000256" key="2">
    <source>
        <dbReference type="ARBA" id="ARBA00022691"/>
    </source>
</evidence>
<dbReference type="InterPro" id="IPR034505">
    <property type="entry name" value="Coproporphyrinogen-III_oxidase"/>
</dbReference>
<dbReference type="SUPFAM" id="SSF102114">
    <property type="entry name" value="Radical SAM enzymes"/>
    <property type="match status" value="1"/>
</dbReference>
<evidence type="ECO:0000256" key="1">
    <source>
        <dbReference type="ARBA" id="ARBA00017228"/>
    </source>
</evidence>
<keyword evidence="5" id="KW-0411">Iron-sulfur</keyword>
<dbReference type="SMART" id="SM00729">
    <property type="entry name" value="Elp3"/>
    <property type="match status" value="1"/>
</dbReference>
<sequence length="415" mass="47804">MITSILRVLLTRSFKPLMFTSNIDYKMEFDSNEIGIYVHIPFCKTLCPFCPYNKIKYDESMINPYKTALIDEINMVGRLYEDKKVITSVYFGGGSPALMLNELGEIITALKKNFNISSSIGIELHPSDITKESLFKIKSIGFDMVSIGIQSFQSECLNSLGREYIDGAEKVRLVKAAGFNTIDVDLIFGIANQGEDVLRKDFLMAFELGATQVSTYPFIDFSYANNIRKPLGKQEKKQLLNCLEKTSVEIGCDRTAVWTFAKKGTSRYSSITRDSFIGFGPSATSLTKEFLKLNTFSVEEYIKGVNNGKIPTAMTMKFSERNRALYWLFWNAYTLKFNNDEFKKLFGVNLEKMFKIELRIGITLRLLTKVENSYILTKKGTYFYHLLEQKYTNRYIDKSWREARENPWPNEIRLY</sequence>
<dbReference type="Proteomes" id="UP000342249">
    <property type="component" value="Unassembled WGS sequence"/>
</dbReference>
<evidence type="ECO:0000313" key="8">
    <source>
        <dbReference type="Proteomes" id="UP000342249"/>
    </source>
</evidence>
<comment type="caution">
    <text evidence="7">The sequence shown here is derived from an EMBL/GenBank/DDBJ whole genome shotgun (WGS) entry which is preliminary data.</text>
</comment>
<reference evidence="7 8" key="1">
    <citation type="journal article" date="2019" name="Lett. Appl. Microbiol.">
        <title>A case of 'blown pack' spoilage of vacuum-packaged pork likely associated with Clostridium estertheticum in Canada.</title>
        <authorList>
            <person name="Zhang P."/>
            <person name="Ward P."/>
            <person name="McMullen L.M."/>
            <person name="Yang X."/>
        </authorList>
    </citation>
    <scope>NUCLEOTIDE SEQUENCE [LARGE SCALE GENOMIC DNA]</scope>
    <source>
        <strain evidence="7 8">MA19</strain>
    </source>
</reference>
<dbReference type="GO" id="GO:0006779">
    <property type="term" value="P:porphyrin-containing compound biosynthetic process"/>
    <property type="evidence" value="ECO:0007669"/>
    <property type="project" value="TreeGrafter"/>
</dbReference>
<dbReference type="InterPro" id="IPR058240">
    <property type="entry name" value="rSAM_sf"/>
</dbReference>
<dbReference type="PANTHER" id="PTHR13932">
    <property type="entry name" value="COPROPORPHYRINIGEN III OXIDASE"/>
    <property type="match status" value="1"/>
</dbReference>
<dbReference type="GO" id="GO:0003824">
    <property type="term" value="F:catalytic activity"/>
    <property type="evidence" value="ECO:0007669"/>
    <property type="project" value="InterPro"/>
</dbReference>
<evidence type="ECO:0000256" key="3">
    <source>
        <dbReference type="ARBA" id="ARBA00022723"/>
    </source>
</evidence>
<dbReference type="GO" id="GO:0005737">
    <property type="term" value="C:cytoplasm"/>
    <property type="evidence" value="ECO:0007669"/>
    <property type="project" value="TreeGrafter"/>
</dbReference>
<dbReference type="InterPro" id="IPR007197">
    <property type="entry name" value="rSAM"/>
</dbReference>
<proteinExistence type="predicted"/>
<evidence type="ECO:0000256" key="4">
    <source>
        <dbReference type="ARBA" id="ARBA00023004"/>
    </source>
</evidence>
<dbReference type="InterPro" id="IPR013785">
    <property type="entry name" value="Aldolase_TIM"/>
</dbReference>
<evidence type="ECO:0000313" key="7">
    <source>
        <dbReference type="EMBL" id="MPQ64613.1"/>
    </source>
</evidence>
<dbReference type="Gene3D" id="3.20.20.70">
    <property type="entry name" value="Aldolase class I"/>
    <property type="match status" value="1"/>
</dbReference>
<organism evidence="7 8">
    <name type="scientific">Clostridium estertheticum</name>
    <dbReference type="NCBI Taxonomy" id="238834"/>
    <lineage>
        <taxon>Bacteria</taxon>
        <taxon>Bacillati</taxon>
        <taxon>Bacillota</taxon>
        <taxon>Clostridia</taxon>
        <taxon>Eubacteriales</taxon>
        <taxon>Clostridiaceae</taxon>
        <taxon>Clostridium</taxon>
    </lineage>
</organism>
<dbReference type="GO" id="GO:0046872">
    <property type="term" value="F:metal ion binding"/>
    <property type="evidence" value="ECO:0007669"/>
    <property type="project" value="UniProtKB-KW"/>
</dbReference>
<evidence type="ECO:0000256" key="5">
    <source>
        <dbReference type="ARBA" id="ARBA00023014"/>
    </source>
</evidence>
<dbReference type="GO" id="GO:0051539">
    <property type="term" value="F:4 iron, 4 sulfur cluster binding"/>
    <property type="evidence" value="ECO:0007669"/>
    <property type="project" value="TreeGrafter"/>
</dbReference>
<dbReference type="PROSITE" id="PS51918">
    <property type="entry name" value="RADICAL_SAM"/>
    <property type="match status" value="1"/>
</dbReference>
<dbReference type="InterPro" id="IPR006638">
    <property type="entry name" value="Elp3/MiaA/NifB-like_rSAM"/>
</dbReference>